<evidence type="ECO:0000313" key="3">
    <source>
        <dbReference type="Proteomes" id="UP000775213"/>
    </source>
</evidence>
<keyword evidence="3" id="KW-1185">Reference proteome</keyword>
<reference evidence="2 3" key="1">
    <citation type="journal article" date="2021" name="Hortic Res">
        <title>Chromosome-scale assembly of the Dendrobium chrysotoxum genome enhances the understanding of orchid evolution.</title>
        <authorList>
            <person name="Zhang Y."/>
            <person name="Zhang G.Q."/>
            <person name="Zhang D."/>
            <person name="Liu X.D."/>
            <person name="Xu X.Y."/>
            <person name="Sun W.H."/>
            <person name="Yu X."/>
            <person name="Zhu X."/>
            <person name="Wang Z.W."/>
            <person name="Zhao X."/>
            <person name="Zhong W.Y."/>
            <person name="Chen H."/>
            <person name="Yin W.L."/>
            <person name="Huang T."/>
            <person name="Niu S.C."/>
            <person name="Liu Z.J."/>
        </authorList>
    </citation>
    <scope>NUCLEOTIDE SEQUENCE [LARGE SCALE GENOMIC DNA]</scope>
    <source>
        <strain evidence="2">Lindl</strain>
    </source>
</reference>
<sequence length="201" mass="23349">MLCSSCVFGKLQESSREKSHFKINIAKVLCHLQEGEKGEGPLPSPGGVLIFGEKMDQATIFWSSYLFWVLILVHRKMFLGYLVLFFSRDLELLARSSISELEGPLRTLIIYHKIREILRNLAFRQICDDTESAVKNCFAKLENVWAYMFDFTCMLVNSNCWSPLDAIQKFFFNLKLSSEFFVTLLDVKHMLIKMIIDMDYC</sequence>
<evidence type="ECO:0000313" key="2">
    <source>
        <dbReference type="EMBL" id="KAH0457045.1"/>
    </source>
</evidence>
<keyword evidence="1" id="KW-0812">Transmembrane</keyword>
<dbReference type="Proteomes" id="UP000775213">
    <property type="component" value="Unassembled WGS sequence"/>
</dbReference>
<accession>A0AAV7GLE6</accession>
<proteinExistence type="predicted"/>
<name>A0AAV7GLE6_DENCH</name>
<keyword evidence="1" id="KW-0472">Membrane</keyword>
<evidence type="ECO:0000256" key="1">
    <source>
        <dbReference type="SAM" id="Phobius"/>
    </source>
</evidence>
<dbReference type="EMBL" id="JAGFBR010000013">
    <property type="protein sequence ID" value="KAH0457045.1"/>
    <property type="molecule type" value="Genomic_DNA"/>
</dbReference>
<organism evidence="2 3">
    <name type="scientific">Dendrobium chrysotoxum</name>
    <name type="common">Orchid</name>
    <dbReference type="NCBI Taxonomy" id="161865"/>
    <lineage>
        <taxon>Eukaryota</taxon>
        <taxon>Viridiplantae</taxon>
        <taxon>Streptophyta</taxon>
        <taxon>Embryophyta</taxon>
        <taxon>Tracheophyta</taxon>
        <taxon>Spermatophyta</taxon>
        <taxon>Magnoliopsida</taxon>
        <taxon>Liliopsida</taxon>
        <taxon>Asparagales</taxon>
        <taxon>Orchidaceae</taxon>
        <taxon>Epidendroideae</taxon>
        <taxon>Malaxideae</taxon>
        <taxon>Dendrobiinae</taxon>
        <taxon>Dendrobium</taxon>
    </lineage>
</organism>
<keyword evidence="1" id="KW-1133">Transmembrane helix</keyword>
<gene>
    <name evidence="2" type="ORF">IEQ34_014952</name>
</gene>
<feature type="transmembrane region" description="Helical" evidence="1">
    <location>
        <begin position="65"/>
        <end position="86"/>
    </location>
</feature>
<dbReference type="AlphaFoldDB" id="A0AAV7GLE6"/>
<protein>
    <submittedName>
        <fullName evidence="2">Uncharacterized protein</fullName>
    </submittedName>
</protein>
<comment type="caution">
    <text evidence="2">The sequence shown here is derived from an EMBL/GenBank/DDBJ whole genome shotgun (WGS) entry which is preliminary data.</text>
</comment>